<evidence type="ECO:0000256" key="1">
    <source>
        <dbReference type="ARBA" id="ARBA00022603"/>
    </source>
</evidence>
<accession>A0A3Q9J9X5</accession>
<protein>
    <recommendedName>
        <fullName evidence="7">Cytosine-specific methyltransferase</fullName>
        <ecNumber evidence="7">2.1.1.37</ecNumber>
    </recommendedName>
</protein>
<dbReference type="EC" id="2.1.1.37" evidence="7"/>
<evidence type="ECO:0000256" key="3">
    <source>
        <dbReference type="ARBA" id="ARBA00022691"/>
    </source>
</evidence>
<proteinExistence type="inferred from homology"/>
<evidence type="ECO:0000256" key="5">
    <source>
        <dbReference type="PROSITE-ProRule" id="PRU01016"/>
    </source>
</evidence>
<dbReference type="Gene3D" id="3.40.50.150">
    <property type="entry name" value="Vaccinia Virus protein VP39"/>
    <property type="match status" value="1"/>
</dbReference>
<dbReference type="Pfam" id="PF00145">
    <property type="entry name" value="DNA_methylase"/>
    <property type="match status" value="1"/>
</dbReference>
<dbReference type="KEGG" id="moy:CVS54_03708"/>
<dbReference type="GO" id="GO:0032259">
    <property type="term" value="P:methylation"/>
    <property type="evidence" value="ECO:0007669"/>
    <property type="project" value="UniProtKB-KW"/>
</dbReference>
<sequence>MSAPARRRAGGLKADYDDEVTREIRVLDLFAGAGGLTAGLHAASDRFRTVGAVEVDRAAAASYEATYGEGIVYAGDIKTWLAEEEVPRADLIIGGPPCQGFSSLGKQDVEDERNSLWQEYAQTIRRARPKYFVVENVAEFKKSPQYRQFKEATSEGGMLAEYDFRAEVLNSADFGAPQSRRRTVIIGYRRDLGFPGFPEPTHSAAPEIDGLKPYVTVKDALGRLPRVPDRDELFDRRRTEFAGRQYAGAFSVRDLHWSRRYTDLSLKRFAVIPAGGNRRNLEPYPDLMAPCWTTHKTGSGDVMGRLHWDRPAVTIRTEFFKPEKGRYIHPEEDRAITHYEAAVLQGFGPAHRFVGSRTDIARQIGNAVPIPLGAAIGRLLSDVL</sequence>
<gene>
    <name evidence="8" type="primary">bspRIM</name>
    <name evidence="8" type="ORF">CVS54_03708</name>
</gene>
<name>A0A3Q9J9X5_9MICO</name>
<dbReference type="PROSITE" id="PS00095">
    <property type="entry name" value="C5_MTASE_2"/>
    <property type="match status" value="1"/>
</dbReference>
<dbReference type="PRINTS" id="PR00105">
    <property type="entry name" value="C5METTRFRASE"/>
</dbReference>
<dbReference type="InterPro" id="IPR031303">
    <property type="entry name" value="C5_meth_CS"/>
</dbReference>
<dbReference type="GO" id="GO:0044027">
    <property type="term" value="P:negative regulation of gene expression via chromosomal CpG island methylation"/>
    <property type="evidence" value="ECO:0007669"/>
    <property type="project" value="TreeGrafter"/>
</dbReference>
<dbReference type="GO" id="GO:0003677">
    <property type="term" value="F:DNA binding"/>
    <property type="evidence" value="ECO:0007669"/>
    <property type="project" value="TreeGrafter"/>
</dbReference>
<evidence type="ECO:0000256" key="7">
    <source>
        <dbReference type="RuleBase" id="RU000417"/>
    </source>
</evidence>
<evidence type="ECO:0000313" key="8">
    <source>
        <dbReference type="EMBL" id="AZS42345.1"/>
    </source>
</evidence>
<dbReference type="PROSITE" id="PS51679">
    <property type="entry name" value="SAM_MT_C5"/>
    <property type="match status" value="1"/>
</dbReference>
<dbReference type="Gene3D" id="3.90.120.10">
    <property type="entry name" value="DNA Methylase, subunit A, domain 2"/>
    <property type="match status" value="1"/>
</dbReference>
<evidence type="ECO:0000256" key="4">
    <source>
        <dbReference type="ARBA" id="ARBA00022747"/>
    </source>
</evidence>
<dbReference type="EMBL" id="CP031422">
    <property type="protein sequence ID" value="AZS42345.1"/>
    <property type="molecule type" value="Genomic_DNA"/>
</dbReference>
<dbReference type="NCBIfam" id="TIGR00675">
    <property type="entry name" value="dcm"/>
    <property type="match status" value="1"/>
</dbReference>
<keyword evidence="2 5" id="KW-0808">Transferase</keyword>
<dbReference type="GO" id="GO:0009307">
    <property type="term" value="P:DNA restriction-modification system"/>
    <property type="evidence" value="ECO:0007669"/>
    <property type="project" value="UniProtKB-KW"/>
</dbReference>
<dbReference type="PANTHER" id="PTHR10629:SF52">
    <property type="entry name" value="DNA (CYTOSINE-5)-METHYLTRANSFERASE 1"/>
    <property type="match status" value="1"/>
</dbReference>
<dbReference type="GO" id="GO:0003886">
    <property type="term" value="F:DNA (cytosine-5-)-methyltransferase activity"/>
    <property type="evidence" value="ECO:0007669"/>
    <property type="project" value="UniProtKB-EC"/>
</dbReference>
<comment type="similarity">
    <text evidence="5 6">Belongs to the class I-like SAM-binding methyltransferase superfamily. C5-methyltransferase family.</text>
</comment>
<dbReference type="PROSITE" id="PS00094">
    <property type="entry name" value="C5_MTASE_1"/>
    <property type="match status" value="1"/>
</dbReference>
<dbReference type="InterPro" id="IPR050390">
    <property type="entry name" value="C5-Methyltransferase"/>
</dbReference>
<dbReference type="AlphaFoldDB" id="A0A3Q9J9X5"/>
<keyword evidence="3 5" id="KW-0949">S-adenosyl-L-methionine</keyword>
<keyword evidence="1 5" id="KW-0489">Methyltransferase</keyword>
<dbReference type="Proteomes" id="UP000274841">
    <property type="component" value="Chromosome"/>
</dbReference>
<dbReference type="REBASE" id="292878">
    <property type="entry name" value="M.MoxHG3ORF3708P"/>
</dbReference>
<evidence type="ECO:0000256" key="6">
    <source>
        <dbReference type="RuleBase" id="RU000416"/>
    </source>
</evidence>
<dbReference type="InterPro" id="IPR018117">
    <property type="entry name" value="C5_DNA_meth_AS"/>
</dbReference>
<comment type="catalytic activity">
    <reaction evidence="7">
        <text>a 2'-deoxycytidine in DNA + S-adenosyl-L-methionine = a 5-methyl-2'-deoxycytidine in DNA + S-adenosyl-L-homocysteine + H(+)</text>
        <dbReference type="Rhea" id="RHEA:13681"/>
        <dbReference type="Rhea" id="RHEA-COMP:11369"/>
        <dbReference type="Rhea" id="RHEA-COMP:11370"/>
        <dbReference type="ChEBI" id="CHEBI:15378"/>
        <dbReference type="ChEBI" id="CHEBI:57856"/>
        <dbReference type="ChEBI" id="CHEBI:59789"/>
        <dbReference type="ChEBI" id="CHEBI:85452"/>
        <dbReference type="ChEBI" id="CHEBI:85454"/>
        <dbReference type="EC" id="2.1.1.37"/>
    </reaction>
</comment>
<evidence type="ECO:0000313" key="9">
    <source>
        <dbReference type="Proteomes" id="UP000274841"/>
    </source>
</evidence>
<keyword evidence="4" id="KW-0680">Restriction system</keyword>
<dbReference type="SUPFAM" id="SSF53335">
    <property type="entry name" value="S-adenosyl-L-methionine-dependent methyltransferases"/>
    <property type="match status" value="1"/>
</dbReference>
<feature type="active site" evidence="5">
    <location>
        <position position="98"/>
    </location>
</feature>
<dbReference type="InterPro" id="IPR001525">
    <property type="entry name" value="C5_MeTfrase"/>
</dbReference>
<dbReference type="InterPro" id="IPR029063">
    <property type="entry name" value="SAM-dependent_MTases_sf"/>
</dbReference>
<organism evidence="8 9">
    <name type="scientific">Microbacterium oxydans</name>
    <dbReference type="NCBI Taxonomy" id="82380"/>
    <lineage>
        <taxon>Bacteria</taxon>
        <taxon>Bacillati</taxon>
        <taxon>Actinomycetota</taxon>
        <taxon>Actinomycetes</taxon>
        <taxon>Micrococcales</taxon>
        <taxon>Microbacteriaceae</taxon>
        <taxon>Microbacterium</taxon>
    </lineage>
</organism>
<reference evidence="8 9" key="1">
    <citation type="submission" date="2018-08" db="EMBL/GenBank/DDBJ databases">
        <title>Microbacterium oxydans strain HG3.</title>
        <authorList>
            <person name="ORTET P."/>
        </authorList>
    </citation>
    <scope>NUCLEOTIDE SEQUENCE [LARGE SCALE GENOMIC DNA]</scope>
    <source>
        <strain evidence="8 9">HG3</strain>
    </source>
</reference>
<dbReference type="PANTHER" id="PTHR10629">
    <property type="entry name" value="CYTOSINE-SPECIFIC METHYLTRANSFERASE"/>
    <property type="match status" value="1"/>
</dbReference>
<evidence type="ECO:0000256" key="2">
    <source>
        <dbReference type="ARBA" id="ARBA00022679"/>
    </source>
</evidence>